<evidence type="ECO:0000313" key="2">
    <source>
        <dbReference type="Proteomes" id="UP000505242"/>
    </source>
</evidence>
<dbReference type="KEGG" id="vg:55002013"/>
<organism evidence="1 2">
    <name type="scientific">uncultured phage_Deep1-GF2-KM23-C739</name>
    <dbReference type="NCBI Taxonomy" id="2740798"/>
    <lineage>
        <taxon>Viruses</taxon>
        <taxon>Duplodnaviria</taxon>
        <taxon>Heunggongvirae</taxon>
        <taxon>Uroviricota</taxon>
        <taxon>Caudoviricetes</taxon>
        <taxon>Autographivirales</taxon>
        <taxon>Chosvirus</taxon>
        <taxon>Chosvirus KM23C739</taxon>
    </lineage>
</organism>
<protein>
    <submittedName>
        <fullName evidence="1">Uncharacterized protein</fullName>
    </submittedName>
</protein>
<reference evidence="1 2" key="1">
    <citation type="submission" date="2015-11" db="EMBL/GenBank/DDBJ databases">
        <title>Genomes of Abundant and Widespread Viruses from the Deep Ocean.</title>
        <authorList>
            <person name="Mizuno C.M."/>
            <person name="Ghai R."/>
            <person name="Saghai A."/>
            <person name="Lopez-Garcia P."/>
            <person name="Rodriguez-Valera F."/>
        </authorList>
    </citation>
    <scope>NUCLEOTIDE SEQUENCE [LARGE SCALE GENOMIC DNA]</scope>
</reference>
<dbReference type="RefSeq" id="YP_009810990.1">
    <property type="nucleotide sequence ID" value="NC_048050.1"/>
</dbReference>
<dbReference type="GeneID" id="55002013"/>
<sequence length="74" mass="8402">MKSKYKATYKKNKYVKILKCGLKNALSCLADIEENKPIELYDGSTSIDLAKTNLNASVQNISTTFNALQRENWK</sequence>
<accession>A0A1B1IVY5</accession>
<proteinExistence type="predicted"/>
<name>A0A1B1IVY5_9CAUD</name>
<dbReference type="Proteomes" id="UP000505242">
    <property type="component" value="Genome"/>
</dbReference>
<dbReference type="EMBL" id="KT997847">
    <property type="protein sequence ID" value="ANS05476.1"/>
    <property type="molecule type" value="Genomic_DNA"/>
</dbReference>
<evidence type="ECO:0000313" key="1">
    <source>
        <dbReference type="EMBL" id="ANS05476.1"/>
    </source>
</evidence>
<keyword evidence="2" id="KW-1185">Reference proteome</keyword>